<dbReference type="AlphaFoldDB" id="A0A0C3RTH8"/>
<reference evidence="1 2" key="1">
    <citation type="journal article" date="2014" name="PLoS Genet.">
        <title>Analysis of the Phlebiopsis gigantea genome, transcriptome and secretome provides insight into its pioneer colonization strategies of wood.</title>
        <authorList>
            <person name="Hori C."/>
            <person name="Ishida T."/>
            <person name="Igarashi K."/>
            <person name="Samejima M."/>
            <person name="Suzuki H."/>
            <person name="Master E."/>
            <person name="Ferreira P."/>
            <person name="Ruiz-Duenas F.J."/>
            <person name="Held B."/>
            <person name="Canessa P."/>
            <person name="Larrondo L.F."/>
            <person name="Schmoll M."/>
            <person name="Druzhinina I.S."/>
            <person name="Kubicek C.P."/>
            <person name="Gaskell J.A."/>
            <person name="Kersten P."/>
            <person name="St John F."/>
            <person name="Glasner J."/>
            <person name="Sabat G."/>
            <person name="Splinter BonDurant S."/>
            <person name="Syed K."/>
            <person name="Yadav J."/>
            <person name="Mgbeahuruike A.C."/>
            <person name="Kovalchuk A."/>
            <person name="Asiegbu F.O."/>
            <person name="Lackner G."/>
            <person name="Hoffmeister D."/>
            <person name="Rencoret J."/>
            <person name="Gutierrez A."/>
            <person name="Sun H."/>
            <person name="Lindquist E."/>
            <person name="Barry K."/>
            <person name="Riley R."/>
            <person name="Grigoriev I.V."/>
            <person name="Henrissat B."/>
            <person name="Kues U."/>
            <person name="Berka R.M."/>
            <person name="Martinez A.T."/>
            <person name="Covert S.F."/>
            <person name="Blanchette R.A."/>
            <person name="Cullen D."/>
        </authorList>
    </citation>
    <scope>NUCLEOTIDE SEQUENCE [LARGE SCALE GENOMIC DNA]</scope>
    <source>
        <strain evidence="1 2">11061_1 CR5-6</strain>
    </source>
</reference>
<dbReference type="Proteomes" id="UP000053257">
    <property type="component" value="Unassembled WGS sequence"/>
</dbReference>
<organism evidence="1 2">
    <name type="scientific">Phlebiopsis gigantea (strain 11061_1 CR5-6)</name>
    <name type="common">White-rot fungus</name>
    <name type="synonym">Peniophora gigantea</name>
    <dbReference type="NCBI Taxonomy" id="745531"/>
    <lineage>
        <taxon>Eukaryota</taxon>
        <taxon>Fungi</taxon>
        <taxon>Dikarya</taxon>
        <taxon>Basidiomycota</taxon>
        <taxon>Agaricomycotina</taxon>
        <taxon>Agaricomycetes</taxon>
        <taxon>Polyporales</taxon>
        <taxon>Phanerochaetaceae</taxon>
        <taxon>Phlebiopsis</taxon>
    </lineage>
</organism>
<dbReference type="HOGENOM" id="CLU_1468709_0_0_1"/>
<accession>A0A0C3RTH8</accession>
<proteinExistence type="predicted"/>
<gene>
    <name evidence="1" type="ORF">PHLGIDRAFT_121076</name>
</gene>
<sequence>MDSQARFRLRGQDRVQDITVCQVPQALTERIARAVESLEVVLLGMDMDSLASLALVNLANFRSLQTLSVTISFIPENEAQNYVLLWAAIERLVLSVHGGAPFHALVLKGAFSHTLLNYGWARSSIVEALRIPLHSFSTRLVVRGGTVVTIKPPAPAVAHTEFEQKRIESLLQALVVRNALRY</sequence>
<keyword evidence="2" id="KW-1185">Reference proteome</keyword>
<name>A0A0C3RTH8_PHLG1</name>
<dbReference type="EMBL" id="KN840590">
    <property type="protein sequence ID" value="KIP04006.1"/>
    <property type="molecule type" value="Genomic_DNA"/>
</dbReference>
<evidence type="ECO:0000313" key="1">
    <source>
        <dbReference type="EMBL" id="KIP04006.1"/>
    </source>
</evidence>
<evidence type="ECO:0000313" key="2">
    <source>
        <dbReference type="Proteomes" id="UP000053257"/>
    </source>
</evidence>
<protein>
    <submittedName>
        <fullName evidence="1">Uncharacterized protein</fullName>
    </submittedName>
</protein>